<accession>A0A2I1H6X9</accession>
<gene>
    <name evidence="7" type="ORF">RhiirA4_409953</name>
</gene>
<dbReference type="GO" id="GO:0006355">
    <property type="term" value="P:regulation of DNA-templated transcription"/>
    <property type="evidence" value="ECO:0007669"/>
    <property type="project" value="InterPro"/>
</dbReference>
<sequence>MDVMSMCSSPPNQTAPRKIPEFASLVSHAQQSLPSPPLMDMVNEKKGSPLPPITSILHSPVPPLHEINPNPLPPSIIAPKPNHDSSSDTVANHNLYHQSSSTPQSPPLRINYLQPPESISQSMAHRSSPSSSTSSSSYLLSPSMSHSPNDTTPSLSTTTSYPSYYRQSYQQQPPHPTQQSQYPYNPQSQQQRHNNYSHPSVNTSMTSEYPPPYATSLNYTSSGNNINGEDSDTPYIQQTTEQSLAKMGKVVDHCNQIAHFASQYREMRMNYNPWNGSLVPQVNDSHLTGIVNRAYDVLNILSSLKSELTRPPSAETNQDEIDLIRKQRTLGASTRTKYRKRSKRAAPPGRCHSCNISETPEWRRGPDGARTLCNACGLHFAKITRKRALSAMQQAEQQQQQQPTASRSPNLTIPDNNNNNNSSMLTPGASDVERDSPHAKKQMTEILDD</sequence>
<evidence type="ECO:0000313" key="7">
    <source>
        <dbReference type="EMBL" id="PKY54642.1"/>
    </source>
</evidence>
<feature type="compositionally biased region" description="Polar residues" evidence="5">
    <location>
        <begin position="192"/>
        <end position="207"/>
    </location>
</feature>
<dbReference type="VEuPathDB" id="FungiDB:RhiirA1_414230"/>
<dbReference type="InterPro" id="IPR000679">
    <property type="entry name" value="Znf_GATA"/>
</dbReference>
<dbReference type="InterPro" id="IPR013088">
    <property type="entry name" value="Znf_NHR/GATA"/>
</dbReference>
<evidence type="ECO:0000256" key="4">
    <source>
        <dbReference type="PROSITE-ProRule" id="PRU00094"/>
    </source>
</evidence>
<feature type="region of interest" description="Disordered" evidence="5">
    <location>
        <begin position="61"/>
        <end position="91"/>
    </location>
</feature>
<feature type="compositionally biased region" description="Polar residues" evidence="5">
    <location>
        <begin position="403"/>
        <end position="415"/>
    </location>
</feature>
<feature type="compositionally biased region" description="Low complexity" evidence="5">
    <location>
        <begin position="393"/>
        <end position="402"/>
    </location>
</feature>
<dbReference type="AlphaFoldDB" id="A0A2I1H6X9"/>
<dbReference type="PROSITE" id="PS00344">
    <property type="entry name" value="GATA_ZN_FINGER_1"/>
    <property type="match status" value="1"/>
</dbReference>
<protein>
    <recommendedName>
        <fullName evidence="6">GATA-type domain-containing protein</fullName>
    </recommendedName>
</protein>
<keyword evidence="1" id="KW-0479">Metal-binding</keyword>
<feature type="region of interest" description="Disordered" evidence="5">
    <location>
        <begin position="389"/>
        <end position="449"/>
    </location>
</feature>
<comment type="caution">
    <text evidence="7">The sequence shown here is derived from an EMBL/GenBank/DDBJ whole genome shotgun (WGS) entry which is preliminary data.</text>
</comment>
<keyword evidence="8" id="KW-1185">Reference proteome</keyword>
<dbReference type="VEuPathDB" id="FungiDB:RhiirFUN_012575"/>
<dbReference type="PROSITE" id="PS50114">
    <property type="entry name" value="GATA_ZN_FINGER_2"/>
    <property type="match status" value="1"/>
</dbReference>
<proteinExistence type="predicted"/>
<dbReference type="PANTHER" id="PTHR45658">
    <property type="entry name" value="GATA TRANSCRIPTION FACTOR"/>
    <property type="match status" value="1"/>
</dbReference>
<dbReference type="Pfam" id="PF00320">
    <property type="entry name" value="GATA"/>
    <property type="match status" value="1"/>
</dbReference>
<organism evidence="7 8">
    <name type="scientific">Rhizophagus irregularis</name>
    <dbReference type="NCBI Taxonomy" id="588596"/>
    <lineage>
        <taxon>Eukaryota</taxon>
        <taxon>Fungi</taxon>
        <taxon>Fungi incertae sedis</taxon>
        <taxon>Mucoromycota</taxon>
        <taxon>Glomeromycotina</taxon>
        <taxon>Glomeromycetes</taxon>
        <taxon>Glomerales</taxon>
        <taxon>Glomeraceae</taxon>
        <taxon>Rhizophagus</taxon>
    </lineage>
</organism>
<evidence type="ECO:0000256" key="2">
    <source>
        <dbReference type="ARBA" id="ARBA00022771"/>
    </source>
</evidence>
<dbReference type="VEuPathDB" id="FungiDB:FUN_011280"/>
<dbReference type="EMBL" id="LLXI01001649">
    <property type="protein sequence ID" value="PKY54642.1"/>
    <property type="molecule type" value="Genomic_DNA"/>
</dbReference>
<dbReference type="SMART" id="SM00401">
    <property type="entry name" value="ZnF_GATA"/>
    <property type="match status" value="1"/>
</dbReference>
<reference evidence="7 8" key="1">
    <citation type="submission" date="2015-10" db="EMBL/GenBank/DDBJ databases">
        <title>Genome analyses suggest a sexual origin of heterokaryosis in a supposedly ancient asexual fungus.</title>
        <authorList>
            <person name="Ropars J."/>
            <person name="Sedzielewska K."/>
            <person name="Noel J."/>
            <person name="Charron P."/>
            <person name="Farinelli L."/>
            <person name="Marton T."/>
            <person name="Kruger M."/>
            <person name="Pelin A."/>
            <person name="Brachmann A."/>
            <person name="Corradi N."/>
        </authorList>
    </citation>
    <scope>NUCLEOTIDE SEQUENCE [LARGE SCALE GENOMIC DNA]</scope>
    <source>
        <strain evidence="7 8">A4</strain>
    </source>
</reference>
<keyword evidence="2 4" id="KW-0863">Zinc-finger</keyword>
<evidence type="ECO:0000259" key="6">
    <source>
        <dbReference type="PROSITE" id="PS50114"/>
    </source>
</evidence>
<dbReference type="Proteomes" id="UP000234323">
    <property type="component" value="Unassembled WGS sequence"/>
</dbReference>
<name>A0A2I1H6X9_9GLOM</name>
<feature type="region of interest" description="Disordered" evidence="5">
    <location>
        <begin position="332"/>
        <end position="366"/>
    </location>
</feature>
<evidence type="ECO:0000313" key="8">
    <source>
        <dbReference type="Proteomes" id="UP000234323"/>
    </source>
</evidence>
<evidence type="ECO:0000256" key="3">
    <source>
        <dbReference type="ARBA" id="ARBA00022833"/>
    </source>
</evidence>
<dbReference type="CDD" id="cd00202">
    <property type="entry name" value="ZnF_GATA"/>
    <property type="match status" value="1"/>
</dbReference>
<feature type="region of interest" description="Disordered" evidence="5">
    <location>
        <begin position="119"/>
        <end position="213"/>
    </location>
</feature>
<dbReference type="GO" id="GO:0043565">
    <property type="term" value="F:sequence-specific DNA binding"/>
    <property type="evidence" value="ECO:0007669"/>
    <property type="project" value="InterPro"/>
</dbReference>
<evidence type="ECO:0000256" key="5">
    <source>
        <dbReference type="SAM" id="MobiDB-lite"/>
    </source>
</evidence>
<dbReference type="OrthoDB" id="2162994at2759"/>
<feature type="compositionally biased region" description="Low complexity" evidence="5">
    <location>
        <begin position="120"/>
        <end position="191"/>
    </location>
</feature>
<dbReference type="PANTHER" id="PTHR45658:SF18">
    <property type="entry name" value="PROTEIN GAT2"/>
    <property type="match status" value="1"/>
</dbReference>
<evidence type="ECO:0000256" key="1">
    <source>
        <dbReference type="ARBA" id="ARBA00022723"/>
    </source>
</evidence>
<dbReference type="Gene3D" id="3.30.50.10">
    <property type="entry name" value="Erythroid Transcription Factor GATA-1, subunit A"/>
    <property type="match status" value="1"/>
</dbReference>
<feature type="domain" description="GATA-type" evidence="6">
    <location>
        <begin position="350"/>
        <end position="399"/>
    </location>
</feature>
<dbReference type="InterPro" id="IPR051140">
    <property type="entry name" value="GATA_TF"/>
</dbReference>
<keyword evidence="3" id="KW-0862">Zinc</keyword>
<dbReference type="GO" id="GO:0008270">
    <property type="term" value="F:zinc ion binding"/>
    <property type="evidence" value="ECO:0007669"/>
    <property type="project" value="UniProtKB-KW"/>
</dbReference>
<dbReference type="SUPFAM" id="SSF57716">
    <property type="entry name" value="Glucocorticoid receptor-like (DNA-binding domain)"/>
    <property type="match status" value="1"/>
</dbReference>